<dbReference type="AlphaFoldDB" id="A0AAV1H1N7"/>
<comment type="similarity">
    <text evidence="1">Belongs to the universal ribosomal protein uL10 family.</text>
</comment>
<evidence type="ECO:0000313" key="7">
    <source>
        <dbReference type="Proteomes" id="UP001178508"/>
    </source>
</evidence>
<dbReference type="EMBL" id="OY660882">
    <property type="protein sequence ID" value="CAJ1079940.1"/>
    <property type="molecule type" value="Genomic_DNA"/>
</dbReference>
<dbReference type="SUPFAM" id="SSF160369">
    <property type="entry name" value="Ribosomal protein L10-like"/>
    <property type="match status" value="1"/>
</dbReference>
<sequence>MAATLCVKLLPKQGWLPLTQIVRHGSKSVTRHRRPMHILKQKLMAVTEYIPPPPAAPRGAYPSQSRKVKEGSPLVLLMKKEMGKVFQENKMVAVAQNNGCNAEDMMMLRHSLYKHDIRVRFFPNEVARLFLKESIYCNMTPLFMGPTILIVSKEPKVKEMLKTLRGSPQMTLVGGCIENTLLSVQGLQNYSKLPSVTVVQGELVSGLTMMTSRTASLLQRHPTHLSALLQQYIKQQSSDAGAEAAPKAEEAT</sequence>
<evidence type="ECO:0000256" key="2">
    <source>
        <dbReference type="ARBA" id="ARBA00022980"/>
    </source>
</evidence>
<dbReference type="Pfam" id="PF00466">
    <property type="entry name" value="Ribosomal_L10"/>
    <property type="match status" value="1"/>
</dbReference>
<dbReference type="GO" id="GO:0005840">
    <property type="term" value="C:ribosome"/>
    <property type="evidence" value="ECO:0007669"/>
    <property type="project" value="UniProtKB-KW"/>
</dbReference>
<dbReference type="InterPro" id="IPR047865">
    <property type="entry name" value="Ribosomal_uL10_bac_type"/>
</dbReference>
<dbReference type="Gene3D" id="3.30.70.1730">
    <property type="match status" value="1"/>
</dbReference>
<evidence type="ECO:0000256" key="4">
    <source>
        <dbReference type="ARBA" id="ARBA00035707"/>
    </source>
</evidence>
<keyword evidence="7" id="KW-1185">Reference proteome</keyword>
<evidence type="ECO:0000256" key="5">
    <source>
        <dbReference type="ARBA" id="ARBA00035716"/>
    </source>
</evidence>
<organism evidence="6 7">
    <name type="scientific">Xyrichtys novacula</name>
    <name type="common">Pearly razorfish</name>
    <name type="synonym">Hemipteronotus novacula</name>
    <dbReference type="NCBI Taxonomy" id="13765"/>
    <lineage>
        <taxon>Eukaryota</taxon>
        <taxon>Metazoa</taxon>
        <taxon>Chordata</taxon>
        <taxon>Craniata</taxon>
        <taxon>Vertebrata</taxon>
        <taxon>Euteleostomi</taxon>
        <taxon>Actinopterygii</taxon>
        <taxon>Neopterygii</taxon>
        <taxon>Teleostei</taxon>
        <taxon>Neoteleostei</taxon>
        <taxon>Acanthomorphata</taxon>
        <taxon>Eupercaria</taxon>
        <taxon>Labriformes</taxon>
        <taxon>Labridae</taxon>
        <taxon>Xyrichtys</taxon>
    </lineage>
</organism>
<reference evidence="6" key="1">
    <citation type="submission" date="2023-08" db="EMBL/GenBank/DDBJ databases">
        <authorList>
            <person name="Alioto T."/>
            <person name="Alioto T."/>
            <person name="Gomez Garrido J."/>
        </authorList>
    </citation>
    <scope>NUCLEOTIDE SEQUENCE</scope>
</reference>
<dbReference type="InterPro" id="IPR043141">
    <property type="entry name" value="Ribosomal_uL10-like_sf"/>
</dbReference>
<dbReference type="Proteomes" id="UP001178508">
    <property type="component" value="Chromosome 19"/>
</dbReference>
<accession>A0AAV1H1N7</accession>
<gene>
    <name evidence="6" type="ORF">XNOV1_A036323</name>
</gene>
<keyword evidence="2 6" id="KW-0689">Ribosomal protein</keyword>
<dbReference type="CDD" id="cd05797">
    <property type="entry name" value="Ribosomal_L10"/>
    <property type="match status" value="1"/>
</dbReference>
<name>A0AAV1H1N7_XYRNO</name>
<keyword evidence="3" id="KW-0687">Ribonucleoprotein</keyword>
<dbReference type="PANTHER" id="PTHR11560">
    <property type="entry name" value="39S RIBOSOMAL PROTEIN L10, MITOCHONDRIAL"/>
    <property type="match status" value="1"/>
</dbReference>
<protein>
    <recommendedName>
        <fullName evidence="4">Large ribosomal subunit protein uL10m</fullName>
    </recommendedName>
    <alternativeName>
        <fullName evidence="5">39S ribosomal protein L10, mitochondrial</fullName>
    </alternativeName>
</protein>
<proteinExistence type="inferred from homology"/>
<evidence type="ECO:0000313" key="6">
    <source>
        <dbReference type="EMBL" id="CAJ1079940.1"/>
    </source>
</evidence>
<evidence type="ECO:0000256" key="3">
    <source>
        <dbReference type="ARBA" id="ARBA00023274"/>
    </source>
</evidence>
<dbReference type="InterPro" id="IPR001790">
    <property type="entry name" value="Ribosomal_uL10"/>
</dbReference>
<dbReference type="GO" id="GO:1990904">
    <property type="term" value="C:ribonucleoprotein complex"/>
    <property type="evidence" value="ECO:0007669"/>
    <property type="project" value="UniProtKB-KW"/>
</dbReference>
<evidence type="ECO:0000256" key="1">
    <source>
        <dbReference type="ARBA" id="ARBA00008889"/>
    </source>
</evidence>